<organism evidence="3 4">
    <name type="scientific">Pygocentrus nattereri</name>
    <name type="common">Red-bellied piranha</name>
    <dbReference type="NCBI Taxonomy" id="42514"/>
    <lineage>
        <taxon>Eukaryota</taxon>
        <taxon>Metazoa</taxon>
        <taxon>Chordata</taxon>
        <taxon>Craniata</taxon>
        <taxon>Vertebrata</taxon>
        <taxon>Euteleostomi</taxon>
        <taxon>Actinopterygii</taxon>
        <taxon>Neopterygii</taxon>
        <taxon>Teleostei</taxon>
        <taxon>Ostariophysi</taxon>
        <taxon>Characiformes</taxon>
        <taxon>Characoidei</taxon>
        <taxon>Pygocentrus</taxon>
    </lineage>
</organism>
<name>A0A3B4EEG2_PYGNA</name>
<dbReference type="CDD" id="cd21912">
    <property type="entry name" value="CC1_T3JAM"/>
    <property type="match status" value="1"/>
</dbReference>
<dbReference type="InterPro" id="IPR051176">
    <property type="entry name" value="Cent_Immune-Sig_Mod"/>
</dbReference>
<reference evidence="3" key="2">
    <citation type="submission" date="2025-08" db="UniProtKB">
        <authorList>
            <consortium name="Ensembl"/>
        </authorList>
    </citation>
    <scope>IDENTIFICATION</scope>
</reference>
<proteinExistence type="predicted"/>
<accession>A0A3B4EEG2</accession>
<dbReference type="OrthoDB" id="8886722at2759"/>
<dbReference type="STRING" id="42514.ENSPNAP00000034225"/>
<dbReference type="RefSeq" id="XP_017577701.1">
    <property type="nucleotide sequence ID" value="XM_017722212.2"/>
</dbReference>
<keyword evidence="1" id="KW-0175">Coiled coil</keyword>
<reference evidence="3 4" key="1">
    <citation type="submission" date="2020-10" db="EMBL/GenBank/DDBJ databases">
        <title>Pygocentrus nattereri (red-bellied piranha) genome, fPygNat1, primary haplotype.</title>
        <authorList>
            <person name="Myers G."/>
            <person name="Meyer A."/>
            <person name="Karagic N."/>
            <person name="Pippel M."/>
            <person name="Winkler S."/>
            <person name="Tracey A."/>
            <person name="Wood J."/>
            <person name="Formenti G."/>
            <person name="Howe K."/>
            <person name="Fedrigo O."/>
            <person name="Jarvis E.D."/>
        </authorList>
    </citation>
    <scope>NUCLEOTIDE SEQUENCE [LARGE SCALE GENOMIC DNA]</scope>
</reference>
<protein>
    <recommendedName>
        <fullName evidence="5">TRAF3 interacting protein 3</fullName>
    </recommendedName>
</protein>
<dbReference type="GeneTree" id="ENSGT00940000160260"/>
<evidence type="ECO:0008006" key="5">
    <source>
        <dbReference type="Google" id="ProtNLM"/>
    </source>
</evidence>
<dbReference type="Proteomes" id="UP001501920">
    <property type="component" value="Chromosome 28"/>
</dbReference>
<feature type="coiled-coil region" evidence="1">
    <location>
        <begin position="417"/>
        <end position="458"/>
    </location>
</feature>
<keyword evidence="2" id="KW-0812">Transmembrane</keyword>
<keyword evidence="2" id="KW-0472">Membrane</keyword>
<dbReference type="GeneID" id="108442252"/>
<evidence type="ECO:0000256" key="1">
    <source>
        <dbReference type="SAM" id="Coils"/>
    </source>
</evidence>
<keyword evidence="2" id="KW-1133">Transmembrane helix</keyword>
<dbReference type="SUPFAM" id="SSF57997">
    <property type="entry name" value="Tropomyosin"/>
    <property type="match status" value="1"/>
</dbReference>
<reference evidence="3" key="3">
    <citation type="submission" date="2025-09" db="UniProtKB">
        <authorList>
            <consortium name="Ensembl"/>
        </authorList>
    </citation>
    <scope>IDENTIFICATION</scope>
</reference>
<dbReference type="PANTHER" id="PTHR15715">
    <property type="entry name" value="CENTROSOMAL PROTEIN OF 170 KDA"/>
    <property type="match status" value="1"/>
</dbReference>
<dbReference type="OMA" id="KEKEWDF"/>
<evidence type="ECO:0000256" key="2">
    <source>
        <dbReference type="SAM" id="Phobius"/>
    </source>
</evidence>
<feature type="transmembrane region" description="Helical" evidence="2">
    <location>
        <begin position="477"/>
        <end position="500"/>
    </location>
</feature>
<evidence type="ECO:0000313" key="3">
    <source>
        <dbReference type="Ensembl" id="ENSPNAP00000034225.1"/>
    </source>
</evidence>
<evidence type="ECO:0000313" key="4">
    <source>
        <dbReference type="Proteomes" id="UP001501920"/>
    </source>
</evidence>
<dbReference type="PANTHER" id="PTHR15715:SF21">
    <property type="entry name" value="TRAF3-INTERACTING JNK-ACTIVATING MODULATOR"/>
    <property type="match status" value="1"/>
</dbReference>
<dbReference type="AlphaFoldDB" id="A0A3B4EEG2"/>
<keyword evidence="4" id="KW-1185">Reference proteome</keyword>
<feature type="coiled-coil region" evidence="1">
    <location>
        <begin position="249"/>
        <end position="385"/>
    </location>
</feature>
<dbReference type="Ensembl" id="ENSPNAT00000025818.2">
    <property type="protein sequence ID" value="ENSPNAP00000034225.1"/>
    <property type="gene ID" value="ENSPNAG00000023359.2"/>
</dbReference>
<sequence length="538" mass="62382">MATLDGYHFQPIDYDQKLEQRAVKHRKLGDRNNVTTCRSPTRDLDTRWIKNELHRKRQEEFCKRRPAGCGFSALLSTRARRIYLREEDYVTQTSTSFRRHLMAGQSISSIKQTASENDENVPGRKQEGVAGVLDSLRQKGKAKKERVLLRDITQLTNTQRTLYTASAQTESGIATVKEADVHQLADYLEEALYREEALKKKLATLQRSASTLLRSTELLWKTRCDEDVLKSKIKALEAQLQLCMKRVPQDEVKKVVLQMEKEKEEYEQKAFEAIQRATEESAEAQSKMQNMQEALQAAQAESARWQKLCEELRQSSSLLRKSQDQCTDQLLQLQNQLERSREQEESLREQCEILQQDGVELRSNISLLEQDNQSLREQVEELAEHSHGSWNNITDVHKQGQVLDQLFRTDNSLAEQLRQAEMRLSLKEKECMELKAELEALEQECYSYQSRLTQCREELNTLSARKNSSRTKRCCCGSFICLTLFFLLMLVAVMAAVWIYHPPIRDQLWDFYSVVEEKVEDYLMQAASAQHAVCLRPI</sequence>